<keyword evidence="2" id="KW-1185">Reference proteome</keyword>
<dbReference type="Proteomes" id="UP001213000">
    <property type="component" value="Unassembled WGS sequence"/>
</dbReference>
<evidence type="ECO:0000313" key="2">
    <source>
        <dbReference type="Proteomes" id="UP001213000"/>
    </source>
</evidence>
<reference evidence="1" key="1">
    <citation type="submission" date="2022-07" db="EMBL/GenBank/DDBJ databases">
        <title>Genome Sequence of Leucocoprinus birnbaumii.</title>
        <authorList>
            <person name="Buettner E."/>
        </authorList>
    </citation>
    <scope>NUCLEOTIDE SEQUENCE</scope>
    <source>
        <strain evidence="1">VT141</strain>
    </source>
</reference>
<dbReference type="EMBL" id="JANIEX010002046">
    <property type="protein sequence ID" value="KAJ3552486.1"/>
    <property type="molecule type" value="Genomic_DNA"/>
</dbReference>
<dbReference type="AlphaFoldDB" id="A0AAD5VDN4"/>
<comment type="caution">
    <text evidence="1">The sequence shown here is derived from an EMBL/GenBank/DDBJ whole genome shotgun (WGS) entry which is preliminary data.</text>
</comment>
<accession>A0AAD5VDN4</accession>
<organism evidence="1 2">
    <name type="scientific">Leucocoprinus birnbaumii</name>
    <dbReference type="NCBI Taxonomy" id="56174"/>
    <lineage>
        <taxon>Eukaryota</taxon>
        <taxon>Fungi</taxon>
        <taxon>Dikarya</taxon>
        <taxon>Basidiomycota</taxon>
        <taxon>Agaricomycotina</taxon>
        <taxon>Agaricomycetes</taxon>
        <taxon>Agaricomycetidae</taxon>
        <taxon>Agaricales</taxon>
        <taxon>Agaricineae</taxon>
        <taxon>Agaricaceae</taxon>
        <taxon>Leucocoprinus</taxon>
    </lineage>
</organism>
<evidence type="ECO:0000313" key="1">
    <source>
        <dbReference type="EMBL" id="KAJ3552486.1"/>
    </source>
</evidence>
<proteinExistence type="predicted"/>
<protein>
    <submittedName>
        <fullName evidence="1">Uncharacterized protein</fullName>
    </submittedName>
</protein>
<gene>
    <name evidence="1" type="ORF">NP233_g12871</name>
</gene>
<sequence length="480" mass="54232">MPATSVFPHGSHSVLLHAANTDPSLQELIADLKKGADLARAIRGVLAVAEKPLPESATDSNIIRAIMSLMWNFEINGKTSRKLNAALVNRRKAQHAYRSAHRDFLASEKITRYWRNSADEVLYANVTTYSLPKLKKPYPPRGIWACESQEINDLWEDHIRFGPQPDKRHKRYPPMVVDERNLSLIIPHDESCIVLDPKTNEIVLIVIRNFVATRSVLEWMSEVISVACDTRKCIRMEDTGSIVQIGFSAGARSQPNFHWVRNLLKKFPKDDIEKYTKDQCAVFAFFWNLLVHQLPSEIISDFYDFMNKNLLPVMNPDWVDFTKKKGSYALPVGDQIHTFHDVELAPPQAVMAHNYSRAMHTESQPHKYSCSLTAKRNGSATDGGHFYIGAYGIKVCASANSMIAWQPQHLHGTSLPNFSPSDPNPWYIHQGISFVSSPRIAGVWKAYMNKIPAGQVISDAAAKEAAEELWGEHSKLDERF</sequence>
<name>A0AAD5VDN4_9AGAR</name>